<feature type="chain" id="PRO_5004553063" evidence="1">
    <location>
        <begin position="26"/>
        <end position="89"/>
    </location>
</feature>
<evidence type="ECO:0000256" key="1">
    <source>
        <dbReference type="SAM" id="SignalP"/>
    </source>
</evidence>
<feature type="domain" description="Pilus formation protein N-terminal" evidence="2">
    <location>
        <begin position="33"/>
        <end position="89"/>
    </location>
</feature>
<dbReference type="AlphaFoldDB" id="S6TUA2"/>
<evidence type="ECO:0000313" key="4">
    <source>
        <dbReference type="Proteomes" id="UP000015729"/>
    </source>
</evidence>
<gene>
    <name evidence="3" type="ORF">A244_21041</name>
</gene>
<dbReference type="Proteomes" id="UP000015729">
    <property type="component" value="Unassembled WGS sequence"/>
</dbReference>
<dbReference type="EMBL" id="AOKG01001475">
    <property type="protein sequence ID" value="EPN47211.1"/>
    <property type="molecule type" value="Genomic_DNA"/>
</dbReference>
<proteinExistence type="predicted"/>
<protein>
    <submittedName>
        <fullName evidence="3">Type III secretion component</fullName>
    </submittedName>
</protein>
<sequence length="89" mass="8979">MTSVTVLRFFTVAAGMLLIATGACAETIAKGAKGTVDLAIGEGRVLHFSAPVDSVMVAEPGIADLQVVSPGVIYVFGKAAGQTSLIALD</sequence>
<feature type="signal peptide" evidence="1">
    <location>
        <begin position="1"/>
        <end position="25"/>
    </location>
</feature>
<organism evidence="3 4">
    <name type="scientific">Pseudomonas syringae pv. actinidiae ICMP 18807</name>
    <dbReference type="NCBI Taxonomy" id="1194404"/>
    <lineage>
        <taxon>Bacteria</taxon>
        <taxon>Pseudomonadati</taxon>
        <taxon>Pseudomonadota</taxon>
        <taxon>Gammaproteobacteria</taxon>
        <taxon>Pseudomonadales</taxon>
        <taxon>Pseudomonadaceae</taxon>
        <taxon>Pseudomonas</taxon>
        <taxon>Pseudomonas syringae</taxon>
    </lineage>
</organism>
<name>S6TUA2_PSESF</name>
<evidence type="ECO:0000313" key="3">
    <source>
        <dbReference type="EMBL" id="EPN47211.1"/>
    </source>
</evidence>
<comment type="caution">
    <text evidence="3">The sequence shown here is derived from an EMBL/GenBank/DDBJ whole genome shotgun (WGS) entry which is preliminary data.</text>
</comment>
<evidence type="ECO:0000259" key="2">
    <source>
        <dbReference type="Pfam" id="PF13629"/>
    </source>
</evidence>
<dbReference type="Pfam" id="PF13629">
    <property type="entry name" value="T2SS-T3SS_pil_N"/>
    <property type="match status" value="1"/>
</dbReference>
<reference evidence="3 4" key="1">
    <citation type="journal article" date="2013" name="PLoS Pathog.">
        <title>Genomic analysis of the Kiwifruit pathogen Pseudomonas syringae pv. actinidiae provides insight into the origins of an emergent plant disease.</title>
        <authorList>
            <person name="McCann H.C."/>
            <person name="Rikkerink E.H."/>
            <person name="Bertels F."/>
            <person name="Fiers M."/>
            <person name="Lu A."/>
            <person name="Rees-George J."/>
            <person name="Andersen M.T."/>
            <person name="Gleave A.P."/>
            <person name="Haubold B."/>
            <person name="Wohlers M.W."/>
            <person name="Guttman D.S."/>
            <person name="Wang P.W."/>
            <person name="Straub C."/>
            <person name="Vanneste J.L."/>
            <person name="Rainey P.B."/>
            <person name="Templeton M.D."/>
        </authorList>
    </citation>
    <scope>NUCLEOTIDE SEQUENCE [LARGE SCALE GENOMIC DNA]</scope>
    <source>
        <strain evidence="3 4">ICMP 18807</strain>
    </source>
</reference>
<accession>S6TUA2</accession>
<dbReference type="InterPro" id="IPR032789">
    <property type="entry name" value="T2SS-T3SS_pil_N"/>
</dbReference>
<keyword evidence="1" id="KW-0732">Signal</keyword>
<feature type="non-terminal residue" evidence="3">
    <location>
        <position position="89"/>
    </location>
</feature>